<evidence type="ECO:0000313" key="3">
    <source>
        <dbReference type="Proteomes" id="UP000757890"/>
    </source>
</evidence>
<sequence length="290" mass="32868">MEKSKDIKETHKDFRSKRGAFSRKSYDGRDGSRNRRVKGKQDGLKRRKLEVGAEFHDRELGTGAVKEINKESMTVQFGVIEKIIPRRKHTERRGEPKPFVKREYAKDDRNPVFKFDRTDARETERNPGEGRSPVKIGLHVVDDILGPGVVGKITERGTYVTYERTGEFVLYPSGLPVKLLKSAFPETGMKKKKPIKHSGGVARIYKVPPVKMALKDVKSLPVQAASTRKERIMTNYIEVGSGTKVSNKVYGEGIIISVEDGYFIVDFSGKKMEFPFPNSLMDGRLHIIKK</sequence>
<accession>A0A930FQR8</accession>
<comment type="caution">
    <text evidence="2">The sequence shown here is derived from an EMBL/GenBank/DDBJ whole genome shotgun (WGS) entry which is preliminary data.</text>
</comment>
<organism evidence="2 3">
    <name type="scientific">Dialister invisus</name>
    <dbReference type="NCBI Taxonomy" id="218538"/>
    <lineage>
        <taxon>Bacteria</taxon>
        <taxon>Bacillati</taxon>
        <taxon>Bacillota</taxon>
        <taxon>Negativicutes</taxon>
        <taxon>Veillonellales</taxon>
        <taxon>Veillonellaceae</taxon>
        <taxon>Dialister</taxon>
    </lineage>
</organism>
<name>A0A930FQR8_9FIRM</name>
<gene>
    <name evidence="2" type="ORF">HXL70_01860</name>
</gene>
<dbReference type="Proteomes" id="UP000757890">
    <property type="component" value="Unassembled WGS sequence"/>
</dbReference>
<evidence type="ECO:0000256" key="1">
    <source>
        <dbReference type="SAM" id="MobiDB-lite"/>
    </source>
</evidence>
<reference evidence="2" key="1">
    <citation type="submission" date="2020-04" db="EMBL/GenBank/DDBJ databases">
        <title>Deep metagenomics examines the oral microbiome during advanced dental caries in children, revealing novel taxa and co-occurrences with host molecules.</title>
        <authorList>
            <person name="Baker J.L."/>
            <person name="Morton J.T."/>
            <person name="Dinis M."/>
            <person name="Alvarez R."/>
            <person name="Tran N.C."/>
            <person name="Knight R."/>
            <person name="Edlund A."/>
        </authorList>
    </citation>
    <scope>NUCLEOTIDE SEQUENCE</scope>
    <source>
        <strain evidence="2">JCVI_32_bin.14</strain>
    </source>
</reference>
<feature type="compositionally biased region" description="Basic and acidic residues" evidence="1">
    <location>
        <begin position="24"/>
        <end position="50"/>
    </location>
</feature>
<evidence type="ECO:0000313" key="2">
    <source>
        <dbReference type="EMBL" id="MBF1128778.1"/>
    </source>
</evidence>
<dbReference type="EMBL" id="JABZMK010000003">
    <property type="protein sequence ID" value="MBF1128778.1"/>
    <property type="molecule type" value="Genomic_DNA"/>
</dbReference>
<feature type="region of interest" description="Disordered" evidence="1">
    <location>
        <begin position="1"/>
        <end position="50"/>
    </location>
</feature>
<proteinExistence type="predicted"/>
<protein>
    <submittedName>
        <fullName evidence="2">Uncharacterized protein</fullName>
    </submittedName>
</protein>
<feature type="compositionally biased region" description="Basic and acidic residues" evidence="1">
    <location>
        <begin position="1"/>
        <end position="13"/>
    </location>
</feature>
<dbReference type="AlphaFoldDB" id="A0A930FQR8"/>